<keyword evidence="2" id="KW-1185">Reference proteome</keyword>
<evidence type="ECO:0000313" key="1">
    <source>
        <dbReference type="EMBL" id="URG17452.1"/>
    </source>
</evidence>
<organism evidence="1 2">
    <name type="scientific">Rhodococcus phage Mbo2</name>
    <dbReference type="NCBI Taxonomy" id="2936911"/>
    <lineage>
        <taxon>Viruses</taxon>
        <taxon>Duplodnaviria</taxon>
        <taxon>Heunggongvirae</taxon>
        <taxon>Uroviricota</taxon>
        <taxon>Caudoviricetes</taxon>
        <taxon>Caudoviricetes incertae sedis</taxon>
        <taxon>Mboduovirus</taxon>
        <taxon>Mboduovirus mbo2</taxon>
    </lineage>
</organism>
<proteinExistence type="predicted"/>
<reference evidence="1" key="1">
    <citation type="submission" date="2022-04" db="EMBL/GenBank/DDBJ databases">
        <authorList>
            <person name="Hwangbo M."/>
            <person name="Wang B."/>
            <person name="Gill J.J."/>
            <person name="Chu K.-H."/>
            <person name="Young R."/>
        </authorList>
    </citation>
    <scope>NUCLEOTIDE SEQUENCE</scope>
</reference>
<evidence type="ECO:0000313" key="2">
    <source>
        <dbReference type="Proteomes" id="UP001057233"/>
    </source>
</evidence>
<sequence>MDEPTPEQIAKLPKWAQEHIRHLRRERDEARRKADVLENTQERSRIWWEESYGGDTNVFLPDSRYSSVYFDLTAEGCYDAAKNRRFTEGAVRVHRGHTFYSNGTPEDVDTSLTLRCNDGRLSVTGKGPTEIVLRHHSRWDDK</sequence>
<dbReference type="EMBL" id="ON191531">
    <property type="protein sequence ID" value="URG17452.1"/>
    <property type="molecule type" value="Genomic_DNA"/>
</dbReference>
<protein>
    <submittedName>
        <fullName evidence="1">Uncharacterized protein</fullName>
    </submittedName>
</protein>
<dbReference type="Proteomes" id="UP001057233">
    <property type="component" value="Segment"/>
</dbReference>
<gene>
    <name evidence="1" type="ORF">Mbo2_082</name>
</gene>
<dbReference type="Pfam" id="PF23886">
    <property type="entry name" value="DUF7239"/>
    <property type="match status" value="1"/>
</dbReference>
<accession>A0A9E7ISF0</accession>
<dbReference type="InterPro" id="IPR055663">
    <property type="entry name" value="DUF7239"/>
</dbReference>
<name>A0A9E7ISF0_9CAUD</name>